<feature type="transmembrane region" description="Helical" evidence="1">
    <location>
        <begin position="18"/>
        <end position="38"/>
    </location>
</feature>
<evidence type="ECO:0000313" key="2">
    <source>
        <dbReference type="EMBL" id="MFB9328474.1"/>
    </source>
</evidence>
<dbReference type="EMBL" id="JBHMDO010000033">
    <property type="protein sequence ID" value="MFB9328474.1"/>
    <property type="molecule type" value="Genomic_DNA"/>
</dbReference>
<evidence type="ECO:0000256" key="1">
    <source>
        <dbReference type="SAM" id="Phobius"/>
    </source>
</evidence>
<proteinExistence type="predicted"/>
<sequence>MTSESQVTFKAGKTYNRYFLFMTSLVALIPVTTSMSIALDGWTWWMVGLQLLLIAGLGALLALAVKEQRKLADVRVDRMELRMDGALIRPSDVKQVRLNGKSAEIHLNIGNPVERVYRYKGDESELERVRSALEAFGREQGITVVK</sequence>
<dbReference type="Proteomes" id="UP001589747">
    <property type="component" value="Unassembled WGS sequence"/>
</dbReference>
<feature type="transmembrane region" description="Helical" evidence="1">
    <location>
        <begin position="44"/>
        <end position="65"/>
    </location>
</feature>
<dbReference type="RefSeq" id="WP_377497801.1">
    <property type="nucleotide sequence ID" value="NZ_JBHMDO010000033.1"/>
</dbReference>
<protein>
    <submittedName>
        <fullName evidence="2">Uncharacterized protein</fullName>
    </submittedName>
</protein>
<name>A0ABV5KTF9_9BACL</name>
<reference evidence="2 3" key="1">
    <citation type="submission" date="2024-09" db="EMBL/GenBank/DDBJ databases">
        <authorList>
            <person name="Sun Q."/>
            <person name="Mori K."/>
        </authorList>
    </citation>
    <scope>NUCLEOTIDE SEQUENCE [LARGE SCALE GENOMIC DNA]</scope>
    <source>
        <strain evidence="2 3">TISTR 2452</strain>
    </source>
</reference>
<evidence type="ECO:0000313" key="3">
    <source>
        <dbReference type="Proteomes" id="UP001589747"/>
    </source>
</evidence>
<accession>A0ABV5KTF9</accession>
<keyword evidence="1" id="KW-0812">Transmembrane</keyword>
<keyword evidence="1" id="KW-0472">Membrane</keyword>
<keyword evidence="1" id="KW-1133">Transmembrane helix</keyword>
<organism evidence="2 3">
    <name type="scientific">Paenibacillus aurantiacus</name>
    <dbReference type="NCBI Taxonomy" id="1936118"/>
    <lineage>
        <taxon>Bacteria</taxon>
        <taxon>Bacillati</taxon>
        <taxon>Bacillota</taxon>
        <taxon>Bacilli</taxon>
        <taxon>Bacillales</taxon>
        <taxon>Paenibacillaceae</taxon>
        <taxon>Paenibacillus</taxon>
    </lineage>
</organism>
<gene>
    <name evidence="2" type="ORF">ACFFSY_21285</name>
</gene>
<comment type="caution">
    <text evidence="2">The sequence shown here is derived from an EMBL/GenBank/DDBJ whole genome shotgun (WGS) entry which is preliminary data.</text>
</comment>
<keyword evidence="3" id="KW-1185">Reference proteome</keyword>